<protein>
    <submittedName>
        <fullName evidence="2">Uncharacterized protein</fullName>
    </submittedName>
</protein>
<dbReference type="Proteomes" id="UP000794436">
    <property type="component" value="Unassembled WGS sequence"/>
</dbReference>
<comment type="caution">
    <text evidence="2">The sequence shown here is derived from an EMBL/GenBank/DDBJ whole genome shotgun (WGS) entry which is preliminary data.</text>
</comment>
<feature type="region of interest" description="Disordered" evidence="1">
    <location>
        <begin position="1"/>
        <end position="22"/>
    </location>
</feature>
<dbReference type="FunFam" id="1.20.140.30:FF:000001">
    <property type="entry name" value="MOB kinase activator 1A"/>
    <property type="match status" value="1"/>
</dbReference>
<dbReference type="InterPro" id="IPR005301">
    <property type="entry name" value="MOB_kinase_act_fam"/>
</dbReference>
<evidence type="ECO:0000256" key="1">
    <source>
        <dbReference type="SAM" id="MobiDB-lite"/>
    </source>
</evidence>
<feature type="compositionally biased region" description="Basic residues" evidence="1">
    <location>
        <begin position="9"/>
        <end position="21"/>
    </location>
</feature>
<dbReference type="InterPro" id="IPR036703">
    <property type="entry name" value="MOB_kinase_act_sf"/>
</dbReference>
<sequence length="229" mass="26592">MSSLFQRNRTFRPTKNHHSGTRRYDLHKHAQATLGSGDLRQAIALPAGEDLNEWLAVNSAWVVLISRKEWELMVLLAVDFFNEISIVYGTVIQFCTETSCPHMSAGPKFEYLWKDDKQYKSPAKLSAPEYIDMLMTWVEDLLNDEQLFPTRDGAAYPRGFHTVIKNIFRRLFRVYAHVYYSHFDKIVSLGAEAHLNSCFKHFMLFVDAFDLVDKREQEPLKDLIKNLLG</sequence>
<name>A0A8K1CNK7_PYTOL</name>
<dbReference type="EMBL" id="SPLM01000007">
    <property type="protein sequence ID" value="TMW66774.1"/>
    <property type="molecule type" value="Genomic_DNA"/>
</dbReference>
<accession>A0A8K1CNK7</accession>
<gene>
    <name evidence="2" type="ORF">Poli38472_014086</name>
</gene>
<keyword evidence="3" id="KW-1185">Reference proteome</keyword>
<dbReference type="SUPFAM" id="SSF101152">
    <property type="entry name" value="Mob1/phocein"/>
    <property type="match status" value="1"/>
</dbReference>
<dbReference type="Pfam" id="PF03637">
    <property type="entry name" value="Mob1_phocein"/>
    <property type="match status" value="1"/>
</dbReference>
<dbReference type="OrthoDB" id="8170117at2759"/>
<reference evidence="2" key="1">
    <citation type="submission" date="2019-03" db="EMBL/GenBank/DDBJ databases">
        <title>Long read genome sequence of the mycoparasitic Pythium oligandrum ATCC 38472 isolated from sugarbeet rhizosphere.</title>
        <authorList>
            <person name="Gaulin E."/>
        </authorList>
    </citation>
    <scope>NUCLEOTIDE SEQUENCE</scope>
    <source>
        <strain evidence="2">ATCC 38472_TT</strain>
    </source>
</reference>
<dbReference type="PANTHER" id="PTHR22599">
    <property type="entry name" value="MPS ONE BINDER KINASE ACTIVATOR-LIKE MOB"/>
    <property type="match status" value="1"/>
</dbReference>
<proteinExistence type="predicted"/>
<evidence type="ECO:0000313" key="2">
    <source>
        <dbReference type="EMBL" id="TMW66774.1"/>
    </source>
</evidence>
<dbReference type="SMART" id="SM01388">
    <property type="entry name" value="Mob1_phocein"/>
    <property type="match status" value="1"/>
</dbReference>
<organism evidence="2 3">
    <name type="scientific">Pythium oligandrum</name>
    <name type="common">Mycoparasitic fungus</name>
    <dbReference type="NCBI Taxonomy" id="41045"/>
    <lineage>
        <taxon>Eukaryota</taxon>
        <taxon>Sar</taxon>
        <taxon>Stramenopiles</taxon>
        <taxon>Oomycota</taxon>
        <taxon>Peronosporomycetes</taxon>
        <taxon>Pythiales</taxon>
        <taxon>Pythiaceae</taxon>
        <taxon>Pythium</taxon>
    </lineage>
</organism>
<dbReference type="AlphaFoldDB" id="A0A8K1CNK7"/>
<evidence type="ECO:0000313" key="3">
    <source>
        <dbReference type="Proteomes" id="UP000794436"/>
    </source>
</evidence>
<dbReference type="Gene3D" id="1.20.140.30">
    <property type="entry name" value="MOB kinase activator"/>
    <property type="match status" value="1"/>
</dbReference>